<sequence>MYRQAGAGKQPGVAAKPQGPQCNHAYCGKKGMKRAHLWMLVMLAVMVLISAVAVVHAKYRSRVLFVQLKALDVQVDEADIEWERLLIEHGAWGTPAHIEARARKQLKMRMPRAEEVVVIKSHHGS</sequence>
<dbReference type="EMBL" id="DRCV01000016">
    <property type="protein sequence ID" value="HDK37452.1"/>
    <property type="molecule type" value="Genomic_DNA"/>
</dbReference>
<dbReference type="PANTHER" id="PTHR37479:SF1">
    <property type="entry name" value="CELL DIVISION PROTEIN FTSL"/>
    <property type="match status" value="1"/>
</dbReference>
<comment type="caution">
    <text evidence="10">The sequence shown here is derived from an EMBL/GenBank/DDBJ whole genome shotgun (WGS) entry which is preliminary data.</text>
</comment>
<feature type="transmembrane region" description="Helical" evidence="8">
    <location>
        <begin position="37"/>
        <end position="57"/>
    </location>
</feature>
<accession>A0A831JQ89</accession>
<evidence type="ECO:0000256" key="2">
    <source>
        <dbReference type="ARBA" id="ARBA00022475"/>
    </source>
</evidence>
<protein>
    <recommendedName>
        <fullName evidence="8 9">Cell division protein FtsL</fullName>
    </recommendedName>
</protein>
<comment type="subunit">
    <text evidence="8">Part of a complex composed of FtsB, FtsL and FtsQ.</text>
</comment>
<dbReference type="GO" id="GO:0043093">
    <property type="term" value="P:FtsZ-dependent cytokinesis"/>
    <property type="evidence" value="ECO:0007669"/>
    <property type="project" value="UniProtKB-UniRule"/>
</dbReference>
<evidence type="ECO:0000256" key="8">
    <source>
        <dbReference type="HAMAP-Rule" id="MF_00910"/>
    </source>
</evidence>
<keyword evidence="8" id="KW-0997">Cell inner membrane</keyword>
<dbReference type="Proteomes" id="UP000885822">
    <property type="component" value="Unassembled WGS sequence"/>
</dbReference>
<organism evidence="10">
    <name type="scientific">Thiolapillus brandeum</name>
    <dbReference type="NCBI Taxonomy" id="1076588"/>
    <lineage>
        <taxon>Bacteria</taxon>
        <taxon>Pseudomonadati</taxon>
        <taxon>Pseudomonadota</taxon>
        <taxon>Gammaproteobacteria</taxon>
        <taxon>Chromatiales</taxon>
        <taxon>Sedimenticolaceae</taxon>
        <taxon>Thiolapillus</taxon>
    </lineage>
</organism>
<evidence type="ECO:0000256" key="9">
    <source>
        <dbReference type="NCBIfam" id="TIGR02209"/>
    </source>
</evidence>
<dbReference type="InterPro" id="IPR011922">
    <property type="entry name" value="Cell_div_FtsL"/>
</dbReference>
<comment type="similarity">
    <text evidence="8">Belongs to the FtsL family.</text>
</comment>
<evidence type="ECO:0000256" key="5">
    <source>
        <dbReference type="ARBA" id="ARBA00022989"/>
    </source>
</evidence>
<dbReference type="GO" id="GO:0005886">
    <property type="term" value="C:plasma membrane"/>
    <property type="evidence" value="ECO:0007669"/>
    <property type="project" value="UniProtKB-SubCell"/>
</dbReference>
<dbReference type="AlphaFoldDB" id="A0A831JQ89"/>
<evidence type="ECO:0000256" key="6">
    <source>
        <dbReference type="ARBA" id="ARBA00023136"/>
    </source>
</evidence>
<name>A0A831JQ89_9GAMM</name>
<evidence type="ECO:0000313" key="10">
    <source>
        <dbReference type="EMBL" id="HDK37452.1"/>
    </source>
</evidence>
<evidence type="ECO:0000256" key="3">
    <source>
        <dbReference type="ARBA" id="ARBA00022618"/>
    </source>
</evidence>
<dbReference type="NCBIfam" id="TIGR02209">
    <property type="entry name" value="ftsL_broad"/>
    <property type="match status" value="1"/>
</dbReference>
<keyword evidence="7 8" id="KW-0131">Cell cycle</keyword>
<dbReference type="Pfam" id="PF04999">
    <property type="entry name" value="FtsL"/>
    <property type="match status" value="1"/>
</dbReference>
<evidence type="ECO:0000256" key="7">
    <source>
        <dbReference type="ARBA" id="ARBA00023306"/>
    </source>
</evidence>
<gene>
    <name evidence="8 10" type="primary">ftsL</name>
    <name evidence="10" type="ORF">ENG92_00330</name>
</gene>
<proteinExistence type="inferred from homology"/>
<keyword evidence="4 8" id="KW-0812">Transmembrane</keyword>
<keyword evidence="3 8" id="KW-0132">Cell division</keyword>
<keyword evidence="5 8" id="KW-1133">Transmembrane helix</keyword>
<evidence type="ECO:0000256" key="1">
    <source>
        <dbReference type="ARBA" id="ARBA00004401"/>
    </source>
</evidence>
<comment type="function">
    <text evidence="8">Essential cell division protein. May link together the upstream cell division proteins, which are predominantly cytoplasmic, with the downstream cell division proteins, which are predominantly periplasmic.</text>
</comment>
<evidence type="ECO:0000256" key="4">
    <source>
        <dbReference type="ARBA" id="ARBA00022692"/>
    </source>
</evidence>
<reference evidence="10" key="1">
    <citation type="journal article" date="2020" name="mSystems">
        <title>Genome- and Community-Level Interaction Insights into Carbon Utilization and Element Cycling Functions of Hydrothermarchaeota in Hydrothermal Sediment.</title>
        <authorList>
            <person name="Zhou Z."/>
            <person name="Liu Y."/>
            <person name="Xu W."/>
            <person name="Pan J."/>
            <person name="Luo Z.H."/>
            <person name="Li M."/>
        </authorList>
    </citation>
    <scope>NUCLEOTIDE SEQUENCE [LARGE SCALE GENOMIC DNA]</scope>
    <source>
        <strain evidence="10">HyVt-26</strain>
    </source>
</reference>
<keyword evidence="2 8" id="KW-1003">Cell membrane</keyword>
<keyword evidence="6 8" id="KW-0472">Membrane</keyword>
<dbReference type="PANTHER" id="PTHR37479">
    <property type="entry name" value="CELL DIVISION PROTEIN FTSL"/>
    <property type="match status" value="1"/>
</dbReference>
<dbReference type="GO" id="GO:0032153">
    <property type="term" value="C:cell division site"/>
    <property type="evidence" value="ECO:0007669"/>
    <property type="project" value="UniProtKB-UniRule"/>
</dbReference>
<dbReference type="HAMAP" id="MF_00910">
    <property type="entry name" value="FtsL"/>
    <property type="match status" value="1"/>
</dbReference>
<comment type="subcellular location">
    <subcellularLocation>
        <location evidence="8">Cell inner membrane</location>
        <topology evidence="8">Single-pass type II membrane protein</topology>
    </subcellularLocation>
    <subcellularLocation>
        <location evidence="1">Cell membrane</location>
        <topology evidence="1">Single-pass type II membrane protein</topology>
    </subcellularLocation>
    <text evidence="8">Localizes to the division septum where it forms a ring structure.</text>
</comment>